<feature type="compositionally biased region" description="Basic and acidic residues" evidence="1">
    <location>
        <begin position="229"/>
        <end position="259"/>
    </location>
</feature>
<organism evidence="2 3">
    <name type="scientific">Talaromyces proteolyticus</name>
    <dbReference type="NCBI Taxonomy" id="1131652"/>
    <lineage>
        <taxon>Eukaryota</taxon>
        <taxon>Fungi</taxon>
        <taxon>Dikarya</taxon>
        <taxon>Ascomycota</taxon>
        <taxon>Pezizomycotina</taxon>
        <taxon>Eurotiomycetes</taxon>
        <taxon>Eurotiomycetidae</taxon>
        <taxon>Eurotiales</taxon>
        <taxon>Trichocomaceae</taxon>
        <taxon>Talaromyces</taxon>
        <taxon>Talaromyces sect. Bacilispori</taxon>
    </lineage>
</organism>
<dbReference type="RefSeq" id="XP_046077034.1">
    <property type="nucleotide sequence ID" value="XM_046210476.1"/>
</dbReference>
<dbReference type="AlphaFoldDB" id="A0AAD4Q586"/>
<evidence type="ECO:0000256" key="1">
    <source>
        <dbReference type="SAM" id="MobiDB-lite"/>
    </source>
</evidence>
<name>A0AAD4Q586_9EURO</name>
<keyword evidence="3" id="KW-1185">Reference proteome</keyword>
<sequence length="259" mass="28719">MGTRSLICIFYKGRFMVAQYTQFDGYLEGQGWSILKFLVVHGNIDRLKAGMEFVSIIDRERLTQLVSGHGYTTSDHSGQMVCECGAPQPFSGPGTCVPPSLSRMTGANILNMIASASDQSYLPVTLGLEFVNDGLFCEFAYCVDLDADVFEIFAGCVEKPKKTSSNDTSKEELLIGQCRFLEVGAETDTVPKLLMSYPFDHLPGNLNDMVNQVTTKNPDMFIKDDEDEPKSPTKKDEEDEKSGEVKDSEEKHDETETTS</sequence>
<evidence type="ECO:0000313" key="2">
    <source>
        <dbReference type="EMBL" id="KAH8704016.1"/>
    </source>
</evidence>
<gene>
    <name evidence="2" type="ORF">BGW36DRAFT_287068</name>
</gene>
<dbReference type="GeneID" id="70240763"/>
<reference evidence="2" key="1">
    <citation type="submission" date="2021-12" db="EMBL/GenBank/DDBJ databases">
        <title>Convergent genome expansion in fungi linked to evolution of root-endophyte symbiosis.</title>
        <authorList>
            <consortium name="DOE Joint Genome Institute"/>
            <person name="Ke Y.-H."/>
            <person name="Bonito G."/>
            <person name="Liao H.-L."/>
            <person name="Looney B."/>
            <person name="Rojas-Flechas A."/>
            <person name="Nash J."/>
            <person name="Hameed K."/>
            <person name="Schadt C."/>
            <person name="Martin F."/>
            <person name="Crous P.W."/>
            <person name="Miettinen O."/>
            <person name="Magnuson J.K."/>
            <person name="Labbe J."/>
            <person name="Jacobson D."/>
            <person name="Doktycz M.J."/>
            <person name="Veneault-Fourrey C."/>
            <person name="Kuo A."/>
            <person name="Mondo S."/>
            <person name="Calhoun S."/>
            <person name="Riley R."/>
            <person name="Ohm R."/>
            <person name="LaButti K."/>
            <person name="Andreopoulos B."/>
            <person name="Pangilinan J."/>
            <person name="Nolan M."/>
            <person name="Tritt A."/>
            <person name="Clum A."/>
            <person name="Lipzen A."/>
            <person name="Daum C."/>
            <person name="Barry K."/>
            <person name="Grigoriev I.V."/>
            <person name="Vilgalys R."/>
        </authorList>
    </citation>
    <scope>NUCLEOTIDE SEQUENCE</scope>
    <source>
        <strain evidence="2">PMI_201</strain>
    </source>
</reference>
<feature type="region of interest" description="Disordered" evidence="1">
    <location>
        <begin position="218"/>
        <end position="259"/>
    </location>
</feature>
<accession>A0AAD4Q586</accession>
<proteinExistence type="predicted"/>
<dbReference type="EMBL" id="JAJTJA010000002">
    <property type="protein sequence ID" value="KAH8704016.1"/>
    <property type="molecule type" value="Genomic_DNA"/>
</dbReference>
<comment type="caution">
    <text evidence="2">The sequence shown here is derived from an EMBL/GenBank/DDBJ whole genome shotgun (WGS) entry which is preliminary data.</text>
</comment>
<protein>
    <submittedName>
        <fullName evidence="2">Uncharacterized protein</fullName>
    </submittedName>
</protein>
<evidence type="ECO:0000313" key="3">
    <source>
        <dbReference type="Proteomes" id="UP001201262"/>
    </source>
</evidence>
<dbReference type="Proteomes" id="UP001201262">
    <property type="component" value="Unassembled WGS sequence"/>
</dbReference>